<dbReference type="EnsemblMetazoa" id="XM_050659151.1">
    <property type="protein sequence ID" value="XP_050515108.1"/>
    <property type="gene ID" value="LOC126890293"/>
</dbReference>
<dbReference type="SUPFAM" id="SSF52058">
    <property type="entry name" value="L domain-like"/>
    <property type="match status" value="1"/>
</dbReference>
<proteinExistence type="predicted"/>
<dbReference type="Gene3D" id="3.80.10.10">
    <property type="entry name" value="Ribonuclease Inhibitor"/>
    <property type="match status" value="1"/>
</dbReference>
<keyword evidence="3" id="KW-1185">Reference proteome</keyword>
<evidence type="ECO:0000256" key="1">
    <source>
        <dbReference type="ARBA" id="ARBA00022729"/>
    </source>
</evidence>
<dbReference type="Pfam" id="PF13855">
    <property type="entry name" value="LRR_8"/>
    <property type="match status" value="1"/>
</dbReference>
<sequence>MRHEKIAVRGFVDYNELILEVTIDSITQLKNLLLLSGDQVRIVRIEEQEIPILPRDFLDEVNLEQLDISRCGLSFLEEGALSGSVLKHFYLENNDIQVLPKGVFNGHNIEIVNLMQNKISKIEDGALEGFVTNQLAMKDN</sequence>
<dbReference type="GeneID" id="126890293"/>
<dbReference type="Proteomes" id="UP001652700">
    <property type="component" value="Unplaced"/>
</dbReference>
<keyword evidence="1" id="KW-0732">Signal</keyword>
<name>A0ABM5KY37_DIAVI</name>
<evidence type="ECO:0000313" key="2">
    <source>
        <dbReference type="EnsemblMetazoa" id="XP_050515108.1"/>
    </source>
</evidence>
<dbReference type="PANTHER" id="PTHR24373">
    <property type="entry name" value="SLIT RELATED LEUCINE-RICH REPEAT NEURONAL PROTEIN"/>
    <property type="match status" value="1"/>
</dbReference>
<organism evidence="2 3">
    <name type="scientific">Diabrotica virgifera virgifera</name>
    <name type="common">western corn rootworm</name>
    <dbReference type="NCBI Taxonomy" id="50390"/>
    <lineage>
        <taxon>Eukaryota</taxon>
        <taxon>Metazoa</taxon>
        <taxon>Ecdysozoa</taxon>
        <taxon>Arthropoda</taxon>
        <taxon>Hexapoda</taxon>
        <taxon>Insecta</taxon>
        <taxon>Pterygota</taxon>
        <taxon>Neoptera</taxon>
        <taxon>Endopterygota</taxon>
        <taxon>Coleoptera</taxon>
        <taxon>Polyphaga</taxon>
        <taxon>Cucujiformia</taxon>
        <taxon>Chrysomeloidea</taxon>
        <taxon>Chrysomelidae</taxon>
        <taxon>Galerucinae</taxon>
        <taxon>Diabroticina</taxon>
        <taxon>Diabroticites</taxon>
        <taxon>Diabrotica</taxon>
    </lineage>
</organism>
<dbReference type="InterPro" id="IPR001611">
    <property type="entry name" value="Leu-rich_rpt"/>
</dbReference>
<dbReference type="RefSeq" id="XP_050515108.1">
    <property type="nucleotide sequence ID" value="XM_050659151.1"/>
</dbReference>
<dbReference type="InterPro" id="IPR032675">
    <property type="entry name" value="LRR_dom_sf"/>
</dbReference>
<dbReference type="InterPro" id="IPR050328">
    <property type="entry name" value="Dev_Immune_Receptor"/>
</dbReference>
<evidence type="ECO:0000313" key="3">
    <source>
        <dbReference type="Proteomes" id="UP001652700"/>
    </source>
</evidence>
<dbReference type="Pfam" id="PF00560">
    <property type="entry name" value="LRR_1"/>
    <property type="match status" value="1"/>
</dbReference>
<reference evidence="2" key="1">
    <citation type="submission" date="2025-05" db="UniProtKB">
        <authorList>
            <consortium name="EnsemblMetazoa"/>
        </authorList>
    </citation>
    <scope>IDENTIFICATION</scope>
</reference>
<accession>A0ABM5KY37</accession>
<protein>
    <submittedName>
        <fullName evidence="2">Uncharacterized protein</fullName>
    </submittedName>
</protein>
<dbReference type="PANTHER" id="PTHR24373:SF370">
    <property type="entry name" value="FISH-LIPS, ISOFORM E"/>
    <property type="match status" value="1"/>
</dbReference>